<evidence type="ECO:0000313" key="3">
    <source>
        <dbReference type="EMBL" id="MFB2882365.1"/>
    </source>
</evidence>
<feature type="transmembrane region" description="Helical" evidence="1">
    <location>
        <begin position="24"/>
        <end position="41"/>
    </location>
</feature>
<name>A0ABV4XHS8_9CYAN</name>
<organism evidence="3 4">
    <name type="scientific">Floridaenema aerugineum BLCC-F46</name>
    <dbReference type="NCBI Taxonomy" id="3153654"/>
    <lineage>
        <taxon>Bacteria</taxon>
        <taxon>Bacillati</taxon>
        <taxon>Cyanobacteriota</taxon>
        <taxon>Cyanophyceae</taxon>
        <taxon>Oscillatoriophycideae</taxon>
        <taxon>Aerosakkonematales</taxon>
        <taxon>Aerosakkonemataceae</taxon>
        <taxon>Floridanema</taxon>
        <taxon>Floridanema aerugineum</taxon>
    </lineage>
</organism>
<feature type="domain" description="NfeD-like C-terminal" evidence="2">
    <location>
        <begin position="129"/>
        <end position="175"/>
    </location>
</feature>
<dbReference type="Gene3D" id="2.40.50.140">
    <property type="entry name" value="Nucleic acid-binding proteins"/>
    <property type="match status" value="1"/>
</dbReference>
<dbReference type="Pfam" id="PF01957">
    <property type="entry name" value="NfeD"/>
    <property type="match status" value="1"/>
</dbReference>
<keyword evidence="4" id="KW-1185">Reference proteome</keyword>
<reference evidence="3 4" key="1">
    <citation type="submission" date="2024-09" db="EMBL/GenBank/DDBJ databases">
        <title>Floridaenema gen nov. (Aerosakkonemataceae, Aerosakkonematales ord. nov., Cyanobacteria) from benthic tropical and subtropical fresh waters, with the description of four new species.</title>
        <authorList>
            <person name="Moretto J.A."/>
            <person name="Berthold D.E."/>
            <person name="Lefler F.W."/>
            <person name="Huang I.-S."/>
            <person name="Laughinghouse H. IV."/>
        </authorList>
    </citation>
    <scope>NUCLEOTIDE SEQUENCE [LARGE SCALE GENOMIC DNA]</scope>
    <source>
        <strain evidence="3 4">BLCC-F46</strain>
    </source>
</reference>
<dbReference type="RefSeq" id="WP_413275316.1">
    <property type="nucleotide sequence ID" value="NZ_JBHFNQ010000271.1"/>
</dbReference>
<comment type="caution">
    <text evidence="3">The sequence shown here is derived from an EMBL/GenBank/DDBJ whole genome shotgun (WGS) entry which is preliminary data.</text>
</comment>
<dbReference type="InterPro" id="IPR002810">
    <property type="entry name" value="NfeD-like_C"/>
</dbReference>
<protein>
    <submittedName>
        <fullName evidence="3">NfeD family protein</fullName>
    </submittedName>
</protein>
<keyword evidence="1" id="KW-1133">Transmembrane helix</keyword>
<dbReference type="Proteomes" id="UP001576774">
    <property type="component" value="Unassembled WGS sequence"/>
</dbReference>
<proteinExistence type="predicted"/>
<evidence type="ECO:0000313" key="4">
    <source>
        <dbReference type="Proteomes" id="UP001576774"/>
    </source>
</evidence>
<accession>A0ABV4XHS8</accession>
<evidence type="ECO:0000256" key="1">
    <source>
        <dbReference type="SAM" id="Phobius"/>
    </source>
</evidence>
<dbReference type="EMBL" id="JBHFNQ010000271">
    <property type="protein sequence ID" value="MFB2882365.1"/>
    <property type="molecule type" value="Genomic_DNA"/>
</dbReference>
<sequence>MYFVPTWFFAQTTTNSTFIFSPPWLWFTVGLVLGITEFFLAKNLPNKFKKIALFLGISAFITSISVWQLAVFMEVDWSLTNNYDEDFNIQIVYWMGVSLALIIWVRPGLTKGKKVVIPDATEAKTITEILPGKTGRVLYEGCYWKACCVDKKMAIAPNQKVSVLRRETNTLIISPRQ</sequence>
<keyword evidence="1" id="KW-0472">Membrane</keyword>
<keyword evidence="1" id="KW-0812">Transmembrane</keyword>
<feature type="transmembrane region" description="Helical" evidence="1">
    <location>
        <begin position="53"/>
        <end position="75"/>
    </location>
</feature>
<dbReference type="InterPro" id="IPR012340">
    <property type="entry name" value="NA-bd_OB-fold"/>
</dbReference>
<gene>
    <name evidence="3" type="ORF">ACE1CC_36430</name>
</gene>
<feature type="transmembrane region" description="Helical" evidence="1">
    <location>
        <begin position="87"/>
        <end position="105"/>
    </location>
</feature>
<evidence type="ECO:0000259" key="2">
    <source>
        <dbReference type="Pfam" id="PF01957"/>
    </source>
</evidence>